<sequence>MRFFISPQVPHLPLTRDKTIIREKRHESWALYASKEKMLTFSICLHIPSIATVLHESCLRFLGHVRRMDNDRIPNDTQQGALLLAR</sequence>
<keyword evidence="2" id="KW-1185">Reference proteome</keyword>
<evidence type="ECO:0000313" key="1">
    <source>
        <dbReference type="EMBL" id="KAH3698276.1"/>
    </source>
</evidence>
<accession>A0A9D3YGE7</accession>
<gene>
    <name evidence="1" type="ORF">DPMN_085795</name>
</gene>
<organism evidence="1 2">
    <name type="scientific">Dreissena polymorpha</name>
    <name type="common">Zebra mussel</name>
    <name type="synonym">Mytilus polymorpha</name>
    <dbReference type="NCBI Taxonomy" id="45954"/>
    <lineage>
        <taxon>Eukaryota</taxon>
        <taxon>Metazoa</taxon>
        <taxon>Spiralia</taxon>
        <taxon>Lophotrochozoa</taxon>
        <taxon>Mollusca</taxon>
        <taxon>Bivalvia</taxon>
        <taxon>Autobranchia</taxon>
        <taxon>Heteroconchia</taxon>
        <taxon>Euheterodonta</taxon>
        <taxon>Imparidentia</taxon>
        <taxon>Neoheterodontei</taxon>
        <taxon>Myida</taxon>
        <taxon>Dreissenoidea</taxon>
        <taxon>Dreissenidae</taxon>
        <taxon>Dreissena</taxon>
    </lineage>
</organism>
<name>A0A9D3YGE7_DREPO</name>
<protein>
    <submittedName>
        <fullName evidence="1">Uncharacterized protein</fullName>
    </submittedName>
</protein>
<evidence type="ECO:0000313" key="2">
    <source>
        <dbReference type="Proteomes" id="UP000828390"/>
    </source>
</evidence>
<reference evidence="1" key="2">
    <citation type="submission" date="2020-11" db="EMBL/GenBank/DDBJ databases">
        <authorList>
            <person name="McCartney M.A."/>
            <person name="Auch B."/>
            <person name="Kono T."/>
            <person name="Mallez S."/>
            <person name="Becker A."/>
            <person name="Gohl D.M."/>
            <person name="Silverstein K.A.T."/>
            <person name="Koren S."/>
            <person name="Bechman K.B."/>
            <person name="Herman A."/>
            <person name="Abrahante J.E."/>
            <person name="Garbe J."/>
        </authorList>
    </citation>
    <scope>NUCLEOTIDE SEQUENCE</scope>
    <source>
        <strain evidence="1">Duluth1</strain>
        <tissue evidence="1">Whole animal</tissue>
    </source>
</reference>
<proteinExistence type="predicted"/>
<dbReference type="EMBL" id="JAIWYP010000016">
    <property type="protein sequence ID" value="KAH3698276.1"/>
    <property type="molecule type" value="Genomic_DNA"/>
</dbReference>
<dbReference type="AlphaFoldDB" id="A0A9D3YGE7"/>
<comment type="caution">
    <text evidence="1">The sequence shown here is derived from an EMBL/GenBank/DDBJ whole genome shotgun (WGS) entry which is preliminary data.</text>
</comment>
<dbReference type="Proteomes" id="UP000828390">
    <property type="component" value="Unassembled WGS sequence"/>
</dbReference>
<reference evidence="1" key="1">
    <citation type="journal article" date="2019" name="bioRxiv">
        <title>The Genome of the Zebra Mussel, Dreissena polymorpha: A Resource for Invasive Species Research.</title>
        <authorList>
            <person name="McCartney M.A."/>
            <person name="Auch B."/>
            <person name="Kono T."/>
            <person name="Mallez S."/>
            <person name="Zhang Y."/>
            <person name="Obille A."/>
            <person name="Becker A."/>
            <person name="Abrahante J.E."/>
            <person name="Garbe J."/>
            <person name="Badalamenti J.P."/>
            <person name="Herman A."/>
            <person name="Mangelson H."/>
            <person name="Liachko I."/>
            <person name="Sullivan S."/>
            <person name="Sone E.D."/>
            <person name="Koren S."/>
            <person name="Silverstein K.A.T."/>
            <person name="Beckman K.B."/>
            <person name="Gohl D.M."/>
        </authorList>
    </citation>
    <scope>NUCLEOTIDE SEQUENCE</scope>
    <source>
        <strain evidence="1">Duluth1</strain>
        <tissue evidence="1">Whole animal</tissue>
    </source>
</reference>